<dbReference type="EMBL" id="VNIM01000005">
    <property type="protein sequence ID" value="TVV76957.1"/>
    <property type="molecule type" value="Genomic_DNA"/>
</dbReference>
<feature type="compositionally biased region" description="Basic and acidic residues" evidence="1">
    <location>
        <begin position="197"/>
        <end position="208"/>
    </location>
</feature>
<evidence type="ECO:0000256" key="1">
    <source>
        <dbReference type="SAM" id="MobiDB-lite"/>
    </source>
</evidence>
<feature type="region of interest" description="Disordered" evidence="1">
    <location>
        <begin position="190"/>
        <end position="211"/>
    </location>
</feature>
<dbReference type="OrthoDB" id="336698at2"/>
<evidence type="ECO:0000313" key="2">
    <source>
        <dbReference type="EMBL" id="TVV76957.1"/>
    </source>
</evidence>
<keyword evidence="3" id="KW-1185">Reference proteome</keyword>
<sequence>MTITELRILPPLSVARLGASSTPLESYRLEVGDEALGYRKVVPDETFELNQDSGEIVRAYTPARIKFRDGDEVRPVAPFLEVFARTADDVLEPLTIDLLKALGLDAGDVSWTVHVGCRKIERRTFDENDRIEAILKVDDHARHSIDATCPNFRDGMTLPLGWAQYVRPTEEFPEIRLRFTPAAGHVYGASPTGSVYDTKKPDPPHTDDNVPADRIIYDPRKGDWLGYDESKTDPHLLTNPGTIFTQDSNNLSRGYFDDECDGVVAVSLVIDGKTLSAFGRIGSGPPTFAPDTIPIRTVADELEQIAFGVDHDGLATLADAEEILRRAVETVRLFNTTALNGNTVKGRTDQASTMVRQDSNDFSRFFEPIMAPAIVDNRAILALHQNVLAALRSGTGAWFGDALRRPEQVGDLSDLGRRKMPAMMRGADGRHLVLTRRQIDAVVSAAMGSLFTDPTEVSA</sequence>
<comment type="caution">
    <text evidence="2">The sequence shown here is derived from an EMBL/GenBank/DDBJ whole genome shotgun (WGS) entry which is preliminary data.</text>
</comment>
<evidence type="ECO:0000313" key="3">
    <source>
        <dbReference type="Proteomes" id="UP000318681"/>
    </source>
</evidence>
<gene>
    <name evidence="2" type="ORF">FOY91_02640</name>
</gene>
<name>A0A558RBX7_9SPHN</name>
<proteinExistence type="predicted"/>
<reference evidence="2 3" key="1">
    <citation type="submission" date="2019-07" db="EMBL/GenBank/DDBJ databases">
        <title>Sphingomonas solaris sp. nov., isolated from a solar panel from Boston, Massachusetts.</title>
        <authorList>
            <person name="Tanner K."/>
            <person name="Pascual J."/>
            <person name="Mancuso C."/>
            <person name="Pereto J."/>
            <person name="Khalil A."/>
            <person name="Vilanova C."/>
        </authorList>
    </citation>
    <scope>NUCLEOTIDE SEQUENCE [LARGE SCALE GENOMIC DNA]</scope>
    <source>
        <strain evidence="2 3">R4DWN</strain>
    </source>
</reference>
<dbReference type="RefSeq" id="WP_145147842.1">
    <property type="nucleotide sequence ID" value="NZ_VNIM01000005.1"/>
</dbReference>
<protein>
    <submittedName>
        <fullName evidence="2">Uncharacterized protein</fullName>
    </submittedName>
</protein>
<accession>A0A558RBX7</accession>
<organism evidence="2 3">
    <name type="scientific">Alterirhizorhabdus solaris</name>
    <dbReference type="NCBI Taxonomy" id="2529389"/>
    <lineage>
        <taxon>Bacteria</taxon>
        <taxon>Pseudomonadati</taxon>
        <taxon>Pseudomonadota</taxon>
        <taxon>Alphaproteobacteria</taxon>
        <taxon>Sphingomonadales</taxon>
        <taxon>Rhizorhabdaceae</taxon>
        <taxon>Alterirhizorhabdus</taxon>
    </lineage>
</organism>
<dbReference type="Proteomes" id="UP000318681">
    <property type="component" value="Unassembled WGS sequence"/>
</dbReference>
<dbReference type="AlphaFoldDB" id="A0A558RBX7"/>